<dbReference type="EMBL" id="BCTA01000043">
    <property type="protein sequence ID" value="GAT10482.1"/>
    <property type="molecule type" value="Genomic_DNA"/>
</dbReference>
<sequence>MRPTAPEAPHAWDLSTVSRVNLAYDDRGSGPSVLFIAGHGGAGRTWHLHQVPEFQRAGYRCITFDNRGVGATENATGFTTETMVSDTAALIEKLDAAPVRIVSVSMGSYIAQELMVARPDLVDRAVLMATRGREDRTREFFRDAERELAASNMVLPTKYDAKLRLLESFSPKTLNDDVKVRDWIDMFVMWPTKPTPGGRAQIEVRPQGNRLPAYRSITAPTLVIGFADDLVLPPHLSREVADAIPNGRYLEIPDAGHLGFLEHPEAINKAALDFFADKL</sequence>
<reference evidence="3 4" key="1">
    <citation type="journal article" date="2016" name="Genome Announc.">
        <title>Draft Genome Sequences of Five Rapidly Growing Mycobacterium Species, M. thermoresistibile, M. fortuitum subsp. acetamidolyticum, M. canariasense, M. brisbanense, and M. novocastrense.</title>
        <authorList>
            <person name="Katahira K."/>
            <person name="Ogura Y."/>
            <person name="Gotoh Y."/>
            <person name="Hayashi T."/>
        </authorList>
    </citation>
    <scope>NUCLEOTIDE SEQUENCE [LARGE SCALE GENOMIC DNA]</scope>
    <source>
        <strain evidence="3 4">JCM18114</strain>
    </source>
</reference>
<evidence type="ECO:0000313" key="3">
    <source>
        <dbReference type="EMBL" id="GAT10482.1"/>
    </source>
</evidence>
<organism evidence="3 4">
    <name type="scientific">Mycolicibacterium novocastrense</name>
    <name type="common">Mycobacterium novocastrense</name>
    <dbReference type="NCBI Taxonomy" id="59813"/>
    <lineage>
        <taxon>Bacteria</taxon>
        <taxon>Bacillati</taxon>
        <taxon>Actinomycetota</taxon>
        <taxon>Actinomycetes</taxon>
        <taxon>Mycobacteriales</taxon>
        <taxon>Mycobacteriaceae</taxon>
        <taxon>Mycolicibacterium</taxon>
    </lineage>
</organism>
<dbReference type="InterPro" id="IPR000073">
    <property type="entry name" value="AB_hydrolase_1"/>
</dbReference>
<comment type="caution">
    <text evidence="3">The sequence shown here is derived from an EMBL/GenBank/DDBJ whole genome shotgun (WGS) entry which is preliminary data.</text>
</comment>
<feature type="domain" description="AB hydrolase-1" evidence="2">
    <location>
        <begin position="31"/>
        <end position="264"/>
    </location>
</feature>
<evidence type="ECO:0000256" key="1">
    <source>
        <dbReference type="ARBA" id="ARBA00022801"/>
    </source>
</evidence>
<dbReference type="SUPFAM" id="SSF53474">
    <property type="entry name" value="alpha/beta-Hydrolases"/>
    <property type="match status" value="1"/>
</dbReference>
<dbReference type="Proteomes" id="UP000069773">
    <property type="component" value="Unassembled WGS sequence"/>
</dbReference>
<evidence type="ECO:0000259" key="2">
    <source>
        <dbReference type="Pfam" id="PF00561"/>
    </source>
</evidence>
<dbReference type="PRINTS" id="PR00111">
    <property type="entry name" value="ABHYDROLASE"/>
</dbReference>
<evidence type="ECO:0000313" key="4">
    <source>
        <dbReference type="Proteomes" id="UP000069773"/>
    </source>
</evidence>
<dbReference type="GO" id="GO:0016787">
    <property type="term" value="F:hydrolase activity"/>
    <property type="evidence" value="ECO:0007669"/>
    <property type="project" value="UniProtKB-KW"/>
</dbReference>
<protein>
    <submittedName>
        <fullName evidence="3">Alpha/beta hydrolase</fullName>
    </submittedName>
</protein>
<dbReference type="InterPro" id="IPR029058">
    <property type="entry name" value="AB_hydrolase_fold"/>
</dbReference>
<dbReference type="Pfam" id="PF00561">
    <property type="entry name" value="Abhydrolase_1"/>
    <property type="match status" value="1"/>
</dbReference>
<keyword evidence="4" id="KW-1185">Reference proteome</keyword>
<dbReference type="PRINTS" id="PR00412">
    <property type="entry name" value="EPOXHYDRLASE"/>
</dbReference>
<keyword evidence="1 3" id="KW-0378">Hydrolase</keyword>
<dbReference type="PANTHER" id="PTHR43798:SF31">
    <property type="entry name" value="AB HYDROLASE SUPERFAMILY PROTEIN YCLE"/>
    <property type="match status" value="1"/>
</dbReference>
<dbReference type="InterPro" id="IPR000639">
    <property type="entry name" value="Epox_hydrolase-like"/>
</dbReference>
<gene>
    <name evidence="3" type="ORF">RMCN_3615</name>
</gene>
<accession>A0ABQ0KMD6</accession>
<dbReference type="Gene3D" id="3.40.50.1820">
    <property type="entry name" value="alpha/beta hydrolase"/>
    <property type="match status" value="1"/>
</dbReference>
<dbReference type="InterPro" id="IPR050266">
    <property type="entry name" value="AB_hydrolase_sf"/>
</dbReference>
<proteinExistence type="predicted"/>
<name>A0ABQ0KMD6_MYCNV</name>
<dbReference type="PANTHER" id="PTHR43798">
    <property type="entry name" value="MONOACYLGLYCEROL LIPASE"/>
    <property type="match status" value="1"/>
</dbReference>